<organism evidence="2 3">
    <name type="scientific">Rubripirellula tenax</name>
    <dbReference type="NCBI Taxonomy" id="2528015"/>
    <lineage>
        <taxon>Bacteria</taxon>
        <taxon>Pseudomonadati</taxon>
        <taxon>Planctomycetota</taxon>
        <taxon>Planctomycetia</taxon>
        <taxon>Pirellulales</taxon>
        <taxon>Pirellulaceae</taxon>
        <taxon>Rubripirellula</taxon>
    </lineage>
</organism>
<dbReference type="InterPro" id="IPR027417">
    <property type="entry name" value="P-loop_NTPase"/>
</dbReference>
<gene>
    <name evidence="2" type="ORF">Poly51_31750</name>
</gene>
<accession>A0A5C6F334</accession>
<name>A0A5C6F334_9BACT</name>
<dbReference type="Proteomes" id="UP000318288">
    <property type="component" value="Unassembled WGS sequence"/>
</dbReference>
<dbReference type="InterPro" id="IPR050513">
    <property type="entry name" value="RavA_ATPases"/>
</dbReference>
<dbReference type="EMBL" id="SJPW01000004">
    <property type="protein sequence ID" value="TWU54456.1"/>
    <property type="molecule type" value="Genomic_DNA"/>
</dbReference>
<dbReference type="Pfam" id="PF20030">
    <property type="entry name" value="bpMoxR"/>
    <property type="match status" value="2"/>
</dbReference>
<feature type="domain" description="MoxR" evidence="1">
    <location>
        <begin position="324"/>
        <end position="492"/>
    </location>
</feature>
<dbReference type="RefSeq" id="WP_146458678.1">
    <property type="nucleotide sequence ID" value="NZ_SJPW01000004.1"/>
</dbReference>
<comment type="caution">
    <text evidence="2">The sequence shown here is derived from an EMBL/GenBank/DDBJ whole genome shotgun (WGS) entry which is preliminary data.</text>
</comment>
<evidence type="ECO:0000313" key="3">
    <source>
        <dbReference type="Proteomes" id="UP000318288"/>
    </source>
</evidence>
<protein>
    <submittedName>
        <fullName evidence="2">AAA domain (Dynein-related subfamily)</fullName>
    </submittedName>
</protein>
<proteinExistence type="predicted"/>
<evidence type="ECO:0000259" key="1">
    <source>
        <dbReference type="Pfam" id="PF20030"/>
    </source>
</evidence>
<feature type="domain" description="MoxR" evidence="1">
    <location>
        <begin position="20"/>
        <end position="189"/>
    </location>
</feature>
<dbReference type="InterPro" id="IPR045427">
    <property type="entry name" value="MoxR"/>
</dbReference>
<dbReference type="AlphaFoldDB" id="A0A5C6F334"/>
<reference evidence="2 3" key="1">
    <citation type="submission" date="2019-02" db="EMBL/GenBank/DDBJ databases">
        <title>Deep-cultivation of Planctomycetes and their phenomic and genomic characterization uncovers novel biology.</title>
        <authorList>
            <person name="Wiegand S."/>
            <person name="Jogler M."/>
            <person name="Boedeker C."/>
            <person name="Pinto D."/>
            <person name="Vollmers J."/>
            <person name="Rivas-Marin E."/>
            <person name="Kohn T."/>
            <person name="Peeters S.H."/>
            <person name="Heuer A."/>
            <person name="Rast P."/>
            <person name="Oberbeckmann S."/>
            <person name="Bunk B."/>
            <person name="Jeske O."/>
            <person name="Meyerdierks A."/>
            <person name="Storesund J.E."/>
            <person name="Kallscheuer N."/>
            <person name="Luecker S."/>
            <person name="Lage O.M."/>
            <person name="Pohl T."/>
            <person name="Merkel B.J."/>
            <person name="Hornburger P."/>
            <person name="Mueller R.-W."/>
            <person name="Bruemmer F."/>
            <person name="Labrenz M."/>
            <person name="Spormann A.M."/>
            <person name="Op Den Camp H."/>
            <person name="Overmann J."/>
            <person name="Amann R."/>
            <person name="Jetten M.S.M."/>
            <person name="Mascher T."/>
            <person name="Medema M.H."/>
            <person name="Devos D.P."/>
            <person name="Kaster A.-K."/>
            <person name="Ovreas L."/>
            <person name="Rohde M."/>
            <person name="Galperin M.Y."/>
            <person name="Jogler C."/>
        </authorList>
    </citation>
    <scope>NUCLEOTIDE SEQUENCE [LARGE SCALE GENOMIC DNA]</scope>
    <source>
        <strain evidence="2 3">Poly51</strain>
    </source>
</reference>
<sequence>MPPSDWNWLPTPRSEILPVISESLRQRFVYADEIADLLSAAFYEPCNLLLWGPGGHGKSEMVVTALKALGLSDDEIFIQSFGEGMSEDRLWGGPDMASLDTCLRYDTSRSFLAPQYRAVIFEEIFDAPAQSLLPLKDVLTRRIFINGAERVAMKAKVVIACTNKDPREFSDGNDAILALMERFLLQKEVRWPAYEAKNYAELFAKIRPTASEGGRELHQRLAAVIAGLNETKTFVMSPRMAIQALEVVTRSARIRGDDRVTGPAFHNIRFVQGMQSYTADLDRKIDRHLPDDTNFRIQLDDGDFSSVGDGPLRKTRREIPKLIASALQPNFIHCDEIVRVLTLAFVQPCNVLLWGPGGHGKSEMVMAALRVMGYDDEEIFLQSFGEGMSEDRLWGGPNIAKLDVCLEYDTDRSFLPHEVVVLEEILDASSQALLPLKDVLTRKSFMNGNNAVPMKSKAIIACTNKDPRQYAKDSDAVKALLERFPLQLEVRWPSYEQSDYEGLFHKANPTASADKRKLHRIYAHVIANLNEDRETGFHVSPRIALGGLRLAGNSVGRHGRKKMIVEDILTIRNVQGMESYKRDVEGLIRSALLEGGVEVLLSDIDERAERLRGKMDDVDKIFAAGRGLDAAQRGEVNDEAIAAMLELMSSIDRLQHELNYLQISDPKLLAWQKVSAARVAEIAAEIEAGT</sequence>
<dbReference type="Gene3D" id="3.40.50.300">
    <property type="entry name" value="P-loop containing nucleotide triphosphate hydrolases"/>
    <property type="match status" value="2"/>
</dbReference>
<dbReference type="PANTHER" id="PTHR32204:SF0">
    <property type="entry name" value="ATPASE RAVA"/>
    <property type="match status" value="1"/>
</dbReference>
<dbReference type="OrthoDB" id="221576at2"/>
<dbReference type="PANTHER" id="PTHR32204">
    <property type="entry name" value="ATPASE RAVA"/>
    <property type="match status" value="1"/>
</dbReference>
<evidence type="ECO:0000313" key="2">
    <source>
        <dbReference type="EMBL" id="TWU54456.1"/>
    </source>
</evidence>
<keyword evidence="3" id="KW-1185">Reference proteome</keyword>
<dbReference type="SUPFAM" id="SSF52540">
    <property type="entry name" value="P-loop containing nucleoside triphosphate hydrolases"/>
    <property type="match status" value="2"/>
</dbReference>